<keyword evidence="2" id="KW-0963">Cytoplasm</keyword>
<dbReference type="PANTHER" id="PTHR46006">
    <property type="entry name" value="RHO GUANINE NUCLEOTIDE EXCHANGE FACTOR AT 64C, ISOFORM A"/>
    <property type="match status" value="1"/>
</dbReference>
<comment type="subcellular location">
    <subcellularLocation>
        <location evidence="1">Cytoplasm</location>
    </subcellularLocation>
</comment>
<dbReference type="InterPro" id="IPR000219">
    <property type="entry name" value="DH_dom"/>
</dbReference>
<sequence>KNIAVIELITLEQRFVNDMKSILKTYITPMLENKILSSSHIDALFLNWPSLTRTHEKLANTLITALKTDGEQISIGKILCQFVSTNKLSNIFIVHIK</sequence>
<feature type="domain" description="DH" evidence="3">
    <location>
        <begin position="1"/>
        <end position="97"/>
    </location>
</feature>
<comment type="caution">
    <text evidence="4">The sequence shown here is derived from an EMBL/GenBank/DDBJ whole genome shotgun (WGS) entry which is preliminary data.</text>
</comment>
<dbReference type="PANTHER" id="PTHR46006:SF6">
    <property type="entry name" value="INTERSECTIN-2 ISOFORM X1"/>
    <property type="match status" value="1"/>
</dbReference>
<protein>
    <recommendedName>
        <fullName evidence="3">DH domain-containing protein</fullName>
    </recommendedName>
</protein>
<evidence type="ECO:0000256" key="2">
    <source>
        <dbReference type="ARBA" id="ARBA00022490"/>
    </source>
</evidence>
<dbReference type="PROSITE" id="PS50010">
    <property type="entry name" value="DH_2"/>
    <property type="match status" value="1"/>
</dbReference>
<evidence type="ECO:0000313" key="5">
    <source>
        <dbReference type="Proteomes" id="UP000663881"/>
    </source>
</evidence>
<dbReference type="InterPro" id="IPR035899">
    <property type="entry name" value="DBL_dom_sf"/>
</dbReference>
<feature type="non-terminal residue" evidence="4">
    <location>
        <position position="1"/>
    </location>
</feature>
<name>A0A820M1E2_9BILA</name>
<dbReference type="GO" id="GO:0035025">
    <property type="term" value="P:positive regulation of Rho protein signal transduction"/>
    <property type="evidence" value="ECO:0007669"/>
    <property type="project" value="TreeGrafter"/>
</dbReference>
<evidence type="ECO:0000259" key="3">
    <source>
        <dbReference type="PROSITE" id="PS50010"/>
    </source>
</evidence>
<dbReference type="GO" id="GO:0005737">
    <property type="term" value="C:cytoplasm"/>
    <property type="evidence" value="ECO:0007669"/>
    <property type="project" value="UniProtKB-SubCell"/>
</dbReference>
<dbReference type="InterPro" id="IPR051480">
    <property type="entry name" value="Endocytic_GEF_Adapter"/>
</dbReference>
<evidence type="ECO:0000313" key="4">
    <source>
        <dbReference type="EMBL" id="CAF4365507.1"/>
    </source>
</evidence>
<dbReference type="AlphaFoldDB" id="A0A820M1E2"/>
<dbReference type="GO" id="GO:0005085">
    <property type="term" value="F:guanyl-nucleotide exchange factor activity"/>
    <property type="evidence" value="ECO:0007669"/>
    <property type="project" value="InterPro"/>
</dbReference>
<gene>
    <name evidence="4" type="ORF">OKA104_LOCUS49558</name>
</gene>
<dbReference type="Gene3D" id="1.20.900.10">
    <property type="entry name" value="Dbl homology (DH) domain"/>
    <property type="match status" value="1"/>
</dbReference>
<accession>A0A820M1E2</accession>
<organism evidence="4 5">
    <name type="scientific">Adineta steineri</name>
    <dbReference type="NCBI Taxonomy" id="433720"/>
    <lineage>
        <taxon>Eukaryota</taxon>
        <taxon>Metazoa</taxon>
        <taxon>Spiralia</taxon>
        <taxon>Gnathifera</taxon>
        <taxon>Rotifera</taxon>
        <taxon>Eurotatoria</taxon>
        <taxon>Bdelloidea</taxon>
        <taxon>Adinetida</taxon>
        <taxon>Adinetidae</taxon>
        <taxon>Adineta</taxon>
    </lineage>
</organism>
<dbReference type="SUPFAM" id="SSF48065">
    <property type="entry name" value="DBL homology domain (DH-domain)"/>
    <property type="match status" value="1"/>
</dbReference>
<dbReference type="Proteomes" id="UP000663881">
    <property type="component" value="Unassembled WGS sequence"/>
</dbReference>
<dbReference type="EMBL" id="CAJOAY010023356">
    <property type="protein sequence ID" value="CAF4365507.1"/>
    <property type="molecule type" value="Genomic_DNA"/>
</dbReference>
<proteinExistence type="predicted"/>
<dbReference type="Pfam" id="PF00621">
    <property type="entry name" value="RhoGEF"/>
    <property type="match status" value="1"/>
</dbReference>
<reference evidence="4" key="1">
    <citation type="submission" date="2021-02" db="EMBL/GenBank/DDBJ databases">
        <authorList>
            <person name="Nowell W R."/>
        </authorList>
    </citation>
    <scope>NUCLEOTIDE SEQUENCE</scope>
</reference>
<evidence type="ECO:0000256" key="1">
    <source>
        <dbReference type="ARBA" id="ARBA00004496"/>
    </source>
</evidence>